<proteinExistence type="predicted"/>
<evidence type="ECO:0000256" key="1">
    <source>
        <dbReference type="ARBA" id="ARBA00022679"/>
    </source>
</evidence>
<sequence>MSNDTIQYYHLNAKKFVAQYDSLAAQLVHSLWIDQLAQTPLGSALDIGAGSGRDARWLASKGWQVTAVEPAEALRRAAQSREAVQDTERAIEWVDDQLPHLAKVRSGNPTFDLILLSAVWMHITPDSRRVALAALVSLLAEAGMMVITLRFGPTDPLRPMYPVSADEVQAIAAPLGVSVEVMSGAALDKDQLNRSEVHWQTLLLRHTATEGCA</sequence>
<dbReference type="GO" id="GO:0016740">
    <property type="term" value="F:transferase activity"/>
    <property type="evidence" value="ECO:0007669"/>
    <property type="project" value="UniProtKB-KW"/>
</dbReference>
<keyword evidence="2" id="KW-0812">Transmembrane</keyword>
<dbReference type="STRING" id="1821621.A8C75_16515"/>
<dbReference type="PANTHER" id="PTHR43861">
    <property type="entry name" value="TRANS-ACONITATE 2-METHYLTRANSFERASE-RELATED"/>
    <property type="match status" value="1"/>
</dbReference>
<keyword evidence="5" id="KW-1185">Reference proteome</keyword>
<feature type="transmembrane region" description="Helical" evidence="2">
    <location>
        <begin position="130"/>
        <end position="151"/>
    </location>
</feature>
<dbReference type="SUPFAM" id="SSF53335">
    <property type="entry name" value="S-adenosyl-L-methionine-dependent methyltransferases"/>
    <property type="match status" value="1"/>
</dbReference>
<dbReference type="RefSeq" id="WP_067384935.1">
    <property type="nucleotide sequence ID" value="NZ_CP015839.1"/>
</dbReference>
<gene>
    <name evidence="4" type="ORF">A8C75_16515</name>
</gene>
<dbReference type="AlphaFoldDB" id="A0A1A9F201"/>
<keyword evidence="2" id="KW-0472">Membrane</keyword>
<organism evidence="4 5">
    <name type="scientific">Marinobacterium aestuarii</name>
    <dbReference type="NCBI Taxonomy" id="1821621"/>
    <lineage>
        <taxon>Bacteria</taxon>
        <taxon>Pseudomonadati</taxon>
        <taxon>Pseudomonadota</taxon>
        <taxon>Gammaproteobacteria</taxon>
        <taxon>Oceanospirillales</taxon>
        <taxon>Oceanospirillaceae</taxon>
        <taxon>Marinobacterium</taxon>
    </lineage>
</organism>
<dbReference type="InterPro" id="IPR029063">
    <property type="entry name" value="SAM-dependent_MTases_sf"/>
</dbReference>
<accession>A0A1A9F201</accession>
<keyword evidence="1" id="KW-0808">Transferase</keyword>
<dbReference type="EMBL" id="CP015839">
    <property type="protein sequence ID" value="ANG63921.1"/>
    <property type="molecule type" value="Genomic_DNA"/>
</dbReference>
<dbReference type="KEGG" id="mars:A8C75_16515"/>
<reference evidence="4 5" key="2">
    <citation type="journal article" date="2018" name="Int. J. Syst. Evol. Microbiol.">
        <title>Marinobacterium aestuarii sp. nov., a benzene-degrading marine bacterium isolated from estuary sediment.</title>
        <authorList>
            <person name="Bae S.S."/>
            <person name="Jung J."/>
            <person name="Chung D."/>
            <person name="Baek K."/>
        </authorList>
    </citation>
    <scope>NUCLEOTIDE SEQUENCE [LARGE SCALE GENOMIC DNA]</scope>
    <source>
        <strain evidence="4 5">ST58-10</strain>
    </source>
</reference>
<dbReference type="Gene3D" id="3.40.50.150">
    <property type="entry name" value="Vaccinia Virus protein VP39"/>
    <property type="match status" value="1"/>
</dbReference>
<reference evidence="5" key="1">
    <citation type="submission" date="2016-05" db="EMBL/GenBank/DDBJ databases">
        <authorList>
            <person name="Baek K."/>
            <person name="Yang S.-J."/>
        </authorList>
    </citation>
    <scope>NUCLEOTIDE SEQUENCE [LARGE SCALE GENOMIC DNA]</scope>
    <source>
        <strain evidence="5">ST58-10</strain>
    </source>
</reference>
<evidence type="ECO:0000313" key="5">
    <source>
        <dbReference type="Proteomes" id="UP000078070"/>
    </source>
</evidence>
<dbReference type="Pfam" id="PF13649">
    <property type="entry name" value="Methyltransf_25"/>
    <property type="match status" value="1"/>
</dbReference>
<keyword evidence="2" id="KW-1133">Transmembrane helix</keyword>
<evidence type="ECO:0000259" key="3">
    <source>
        <dbReference type="Pfam" id="PF13649"/>
    </source>
</evidence>
<evidence type="ECO:0000256" key="2">
    <source>
        <dbReference type="SAM" id="Phobius"/>
    </source>
</evidence>
<dbReference type="Proteomes" id="UP000078070">
    <property type="component" value="Chromosome"/>
</dbReference>
<protein>
    <recommendedName>
        <fullName evidence="3">Methyltransferase domain-containing protein</fullName>
    </recommendedName>
</protein>
<name>A0A1A9F201_9GAMM</name>
<dbReference type="OrthoDB" id="7348755at2"/>
<dbReference type="InterPro" id="IPR041698">
    <property type="entry name" value="Methyltransf_25"/>
</dbReference>
<feature type="domain" description="Methyltransferase" evidence="3">
    <location>
        <begin position="45"/>
        <end position="143"/>
    </location>
</feature>
<dbReference type="CDD" id="cd02440">
    <property type="entry name" value="AdoMet_MTases"/>
    <property type="match status" value="1"/>
</dbReference>
<dbReference type="PANTHER" id="PTHR43861:SF3">
    <property type="entry name" value="PUTATIVE (AFU_ORTHOLOGUE AFUA_2G14390)-RELATED"/>
    <property type="match status" value="1"/>
</dbReference>
<evidence type="ECO:0000313" key="4">
    <source>
        <dbReference type="EMBL" id="ANG63921.1"/>
    </source>
</evidence>